<keyword evidence="4" id="KW-1003">Cell membrane</keyword>
<dbReference type="PANTHER" id="PTHR42718">
    <property type="entry name" value="MAJOR FACILITATOR SUPERFAMILY MULTIDRUG TRANSPORTER MFSC"/>
    <property type="match status" value="1"/>
</dbReference>
<evidence type="ECO:0000313" key="10">
    <source>
        <dbReference type="EMBL" id="SMF53047.1"/>
    </source>
</evidence>
<dbReference type="PANTHER" id="PTHR42718:SF9">
    <property type="entry name" value="MAJOR FACILITATOR SUPERFAMILY MULTIDRUG TRANSPORTER MFSC"/>
    <property type="match status" value="1"/>
</dbReference>
<keyword evidence="11" id="KW-1185">Reference proteome</keyword>
<evidence type="ECO:0000313" key="11">
    <source>
        <dbReference type="Proteomes" id="UP000192939"/>
    </source>
</evidence>
<feature type="transmembrane region" description="Helical" evidence="8">
    <location>
        <begin position="241"/>
        <end position="261"/>
    </location>
</feature>
<evidence type="ECO:0000256" key="5">
    <source>
        <dbReference type="ARBA" id="ARBA00022692"/>
    </source>
</evidence>
<feature type="domain" description="Major facilitator superfamily (MFS) profile" evidence="9">
    <location>
        <begin position="23"/>
        <end position="474"/>
    </location>
</feature>
<keyword evidence="3" id="KW-0813">Transport</keyword>
<keyword evidence="5 8" id="KW-0812">Transmembrane</keyword>
<evidence type="ECO:0000256" key="3">
    <source>
        <dbReference type="ARBA" id="ARBA00022448"/>
    </source>
</evidence>
<organism evidence="10 11">
    <name type="scientific">Paenibacillus barengoltzii J12</name>
    <dbReference type="NCBI Taxonomy" id="935846"/>
    <lineage>
        <taxon>Bacteria</taxon>
        <taxon>Bacillati</taxon>
        <taxon>Bacillota</taxon>
        <taxon>Bacilli</taxon>
        <taxon>Bacillales</taxon>
        <taxon>Paenibacillaceae</taxon>
        <taxon>Paenibacillus</taxon>
    </lineage>
</organism>
<dbReference type="InterPro" id="IPR004638">
    <property type="entry name" value="EmrB-like"/>
</dbReference>
<comment type="similarity">
    <text evidence="2">Belongs to the major facilitator superfamily. EmrB family.</text>
</comment>
<dbReference type="EMBL" id="FXAE01000044">
    <property type="protein sequence ID" value="SMF53047.1"/>
    <property type="molecule type" value="Genomic_DNA"/>
</dbReference>
<feature type="transmembrane region" description="Helical" evidence="8">
    <location>
        <begin position="344"/>
        <end position="364"/>
    </location>
</feature>
<reference evidence="10 11" key="1">
    <citation type="submission" date="2017-04" db="EMBL/GenBank/DDBJ databases">
        <authorList>
            <person name="Varghese N."/>
            <person name="Submissions S."/>
        </authorList>
    </citation>
    <scope>NUCLEOTIDE SEQUENCE [LARGE SCALE GENOMIC DNA]</scope>
    <source>
        <strain evidence="10 11">J12</strain>
    </source>
</reference>
<dbReference type="RefSeq" id="WP_085170790.1">
    <property type="nucleotide sequence ID" value="NZ_FXAE01000044.1"/>
</dbReference>
<evidence type="ECO:0000256" key="7">
    <source>
        <dbReference type="ARBA" id="ARBA00023136"/>
    </source>
</evidence>
<sequence length="483" mass="51863">MSKPGELAASPSKMKVDPAVMKVAWILLVGMLAPLFDTTIMNVAIDTLGNVLHAPVTSIQWVMTSYLLAISLVIPISGWLVDRYGGKNMWNLALSLFLVGSVLCGLSWNVGSLIAFRVVQGLGGGLMMPIMQTMIVRAAGGQNLGRVMAIVGLPVLIGPILGPVLGGVIIHNLDWRWIFYVNIPVCLIALFLSLKGLPKDDVANHPQKLDLLGLTLVSPALVLMIYGLTKVSSEHGFFKSPVLVPIAIGLLFLIVFCWYVLRKTDHPIVDLRIFKSTTFSASACLLFISGLSSYAGMLLLPLYYQQVRGHSVLASGLLLIPQGLGMLMTRSLAGKLTDTIGSRWVVLGGTILTLLGTLPFAMSSVDTSELMLAISLVVRGGGLGGLMLPIMATAYEGLSKELVPHASSATRILQQIGGAFGASVFAVILQNQINSQPVHDISALNTAFNHTFMWSVVFTIVSLVFIIFLPHKKKNTVLKPSIN</sequence>
<feature type="transmembrane region" description="Helical" evidence="8">
    <location>
        <begin position="310"/>
        <end position="332"/>
    </location>
</feature>
<feature type="transmembrane region" description="Helical" evidence="8">
    <location>
        <begin position="209"/>
        <end position="229"/>
    </location>
</feature>
<proteinExistence type="inferred from homology"/>
<dbReference type="InterPro" id="IPR020846">
    <property type="entry name" value="MFS_dom"/>
</dbReference>
<evidence type="ECO:0000256" key="8">
    <source>
        <dbReference type="SAM" id="Phobius"/>
    </source>
</evidence>
<evidence type="ECO:0000256" key="2">
    <source>
        <dbReference type="ARBA" id="ARBA00008537"/>
    </source>
</evidence>
<dbReference type="SUPFAM" id="SSF103473">
    <property type="entry name" value="MFS general substrate transporter"/>
    <property type="match status" value="1"/>
</dbReference>
<feature type="transmembrane region" description="Helical" evidence="8">
    <location>
        <begin position="370"/>
        <end position="391"/>
    </location>
</feature>
<dbReference type="Gene3D" id="1.20.1720.10">
    <property type="entry name" value="Multidrug resistance protein D"/>
    <property type="match status" value="1"/>
</dbReference>
<protein>
    <submittedName>
        <fullName evidence="10">Drug resistance transporter, EmrB/QacA subfamily</fullName>
    </submittedName>
</protein>
<evidence type="ECO:0000259" key="9">
    <source>
        <dbReference type="PROSITE" id="PS50850"/>
    </source>
</evidence>
<gene>
    <name evidence="10" type="ORF">SAMN02744124_03492</name>
</gene>
<keyword evidence="7 8" id="KW-0472">Membrane</keyword>
<dbReference type="Gene3D" id="1.20.1250.20">
    <property type="entry name" value="MFS general substrate transporter like domains"/>
    <property type="match status" value="1"/>
</dbReference>
<feature type="transmembrane region" description="Helical" evidence="8">
    <location>
        <begin position="61"/>
        <end position="81"/>
    </location>
</feature>
<name>A0ABY1M166_9BACL</name>
<comment type="subcellular location">
    <subcellularLocation>
        <location evidence="1">Cell membrane</location>
        <topology evidence="1">Multi-pass membrane protein</topology>
    </subcellularLocation>
</comment>
<comment type="caution">
    <text evidence="10">The sequence shown here is derived from an EMBL/GenBank/DDBJ whole genome shotgun (WGS) entry which is preliminary data.</text>
</comment>
<dbReference type="InterPro" id="IPR011701">
    <property type="entry name" value="MFS"/>
</dbReference>
<dbReference type="PRINTS" id="PR01036">
    <property type="entry name" value="TCRTETB"/>
</dbReference>
<dbReference type="PROSITE" id="PS50850">
    <property type="entry name" value="MFS"/>
    <property type="match status" value="1"/>
</dbReference>
<dbReference type="NCBIfam" id="TIGR00711">
    <property type="entry name" value="efflux_EmrB"/>
    <property type="match status" value="1"/>
</dbReference>
<evidence type="ECO:0000256" key="4">
    <source>
        <dbReference type="ARBA" id="ARBA00022475"/>
    </source>
</evidence>
<evidence type="ECO:0000256" key="6">
    <source>
        <dbReference type="ARBA" id="ARBA00022989"/>
    </source>
</evidence>
<dbReference type="Pfam" id="PF07690">
    <property type="entry name" value="MFS_1"/>
    <property type="match status" value="1"/>
</dbReference>
<feature type="transmembrane region" description="Helical" evidence="8">
    <location>
        <begin position="147"/>
        <end position="171"/>
    </location>
</feature>
<dbReference type="InterPro" id="IPR036259">
    <property type="entry name" value="MFS_trans_sf"/>
</dbReference>
<feature type="transmembrane region" description="Helical" evidence="8">
    <location>
        <begin position="177"/>
        <end position="197"/>
    </location>
</feature>
<dbReference type="Proteomes" id="UP000192939">
    <property type="component" value="Unassembled WGS sequence"/>
</dbReference>
<feature type="transmembrane region" description="Helical" evidence="8">
    <location>
        <begin position="282"/>
        <end position="304"/>
    </location>
</feature>
<feature type="transmembrane region" description="Helical" evidence="8">
    <location>
        <begin position="20"/>
        <end position="41"/>
    </location>
</feature>
<dbReference type="CDD" id="cd17503">
    <property type="entry name" value="MFS_LmrB_MDR_like"/>
    <property type="match status" value="1"/>
</dbReference>
<feature type="transmembrane region" description="Helical" evidence="8">
    <location>
        <begin position="451"/>
        <end position="469"/>
    </location>
</feature>
<accession>A0ABY1M166</accession>
<keyword evidence="6 8" id="KW-1133">Transmembrane helix</keyword>
<evidence type="ECO:0000256" key="1">
    <source>
        <dbReference type="ARBA" id="ARBA00004651"/>
    </source>
</evidence>
<feature type="transmembrane region" description="Helical" evidence="8">
    <location>
        <begin position="88"/>
        <end position="108"/>
    </location>
</feature>